<accession>A0A820E883</accession>
<feature type="domain" description="Helix-turn-helix" evidence="1">
    <location>
        <begin position="12"/>
        <end position="70"/>
    </location>
</feature>
<proteinExistence type="predicted"/>
<evidence type="ECO:0000313" key="2">
    <source>
        <dbReference type="EMBL" id="CAF4242839.1"/>
    </source>
</evidence>
<name>A0A820E883_9BILA</name>
<dbReference type="Proteomes" id="UP000663844">
    <property type="component" value="Unassembled WGS sequence"/>
</dbReference>
<reference evidence="2" key="1">
    <citation type="submission" date="2021-02" db="EMBL/GenBank/DDBJ databases">
        <authorList>
            <person name="Nowell W R."/>
        </authorList>
    </citation>
    <scope>NUCLEOTIDE SEQUENCE</scope>
</reference>
<dbReference type="Pfam" id="PF26215">
    <property type="entry name" value="HTH_animal"/>
    <property type="match status" value="1"/>
</dbReference>
<sequence>MFHKPTAEPYISPYKSDHPRHMHRNIVYAALLRAARICSHVNDFNSECVRIDLSLLLNGYPPHFITQQFNIFFYLNNRLSILQQINEQVYSRLHHDLLYQPTLSEKKFQAMMEDPVKTPLVLQPKIWNKEIMYPRYLFDTSLAINFRQEFTNWWKIYYAFSGSPLQQIKVRLIPITGRTLETFFIHKKPSRSMLTKIEPRS</sequence>
<comment type="caution">
    <text evidence="2">The sequence shown here is derived from an EMBL/GenBank/DDBJ whole genome shotgun (WGS) entry which is preliminary data.</text>
</comment>
<dbReference type="AlphaFoldDB" id="A0A820E883"/>
<protein>
    <recommendedName>
        <fullName evidence="1">Helix-turn-helix domain-containing protein</fullName>
    </recommendedName>
</protein>
<dbReference type="InterPro" id="IPR058912">
    <property type="entry name" value="HTH_animal"/>
</dbReference>
<organism evidence="2 3">
    <name type="scientific">Adineta steineri</name>
    <dbReference type="NCBI Taxonomy" id="433720"/>
    <lineage>
        <taxon>Eukaryota</taxon>
        <taxon>Metazoa</taxon>
        <taxon>Spiralia</taxon>
        <taxon>Gnathifera</taxon>
        <taxon>Rotifera</taxon>
        <taxon>Eurotatoria</taxon>
        <taxon>Bdelloidea</taxon>
        <taxon>Adinetida</taxon>
        <taxon>Adinetidae</taxon>
        <taxon>Adineta</taxon>
    </lineage>
</organism>
<gene>
    <name evidence="2" type="ORF">OXD698_LOCUS43020</name>
</gene>
<evidence type="ECO:0000259" key="1">
    <source>
        <dbReference type="Pfam" id="PF26215"/>
    </source>
</evidence>
<evidence type="ECO:0000313" key="3">
    <source>
        <dbReference type="Proteomes" id="UP000663844"/>
    </source>
</evidence>
<dbReference type="EMBL" id="CAJOAZ010011812">
    <property type="protein sequence ID" value="CAF4242839.1"/>
    <property type="molecule type" value="Genomic_DNA"/>
</dbReference>